<comment type="function">
    <text evidence="12">DNA-dependent RNA polymerase catalyzes the transcription of DNA into RNA using the four ribonucleoside triphosphates as substrates.</text>
</comment>
<dbReference type="FunFam" id="1.10.274.100:FF:000001">
    <property type="entry name" value="DNA-directed RNA polymerase subunit"/>
    <property type="match status" value="1"/>
</dbReference>
<keyword evidence="9" id="KW-0238">DNA-binding</keyword>
<dbReference type="SMART" id="SM00663">
    <property type="entry name" value="RPOLA_N"/>
    <property type="match status" value="1"/>
</dbReference>
<proteinExistence type="inferred from homology"/>
<evidence type="ECO:0000256" key="1">
    <source>
        <dbReference type="ARBA" id="ARBA00004123"/>
    </source>
</evidence>
<evidence type="ECO:0000256" key="5">
    <source>
        <dbReference type="ARBA" id="ARBA00022695"/>
    </source>
</evidence>
<dbReference type="InterPro" id="IPR038120">
    <property type="entry name" value="Rpb1_funnel_sf"/>
</dbReference>
<evidence type="ECO:0000256" key="3">
    <source>
        <dbReference type="ARBA" id="ARBA00022478"/>
    </source>
</evidence>
<dbReference type="Pfam" id="PF04997">
    <property type="entry name" value="RNA_pol_Rpb1_1"/>
    <property type="match status" value="1"/>
</dbReference>
<dbReference type="InterPro" id="IPR000722">
    <property type="entry name" value="RNA_pol_asu"/>
</dbReference>
<dbReference type="Gene3D" id="4.10.860.120">
    <property type="entry name" value="RNA polymerase II, clamp domain"/>
    <property type="match status" value="1"/>
</dbReference>
<dbReference type="Pfam" id="PF04998">
    <property type="entry name" value="RNA_pol_Rpb1_5"/>
    <property type="match status" value="1"/>
</dbReference>
<dbReference type="GO" id="GO:0006351">
    <property type="term" value="P:DNA-templated transcription"/>
    <property type="evidence" value="ECO:0007669"/>
    <property type="project" value="InterPro"/>
</dbReference>
<evidence type="ECO:0000313" key="15">
    <source>
        <dbReference type="EMBL" id="KAA6389256.1"/>
    </source>
</evidence>
<dbReference type="PANTHER" id="PTHR19376:SF37">
    <property type="entry name" value="DNA-DIRECTED RNA POLYMERASE II SUBUNIT RPB1"/>
    <property type="match status" value="1"/>
</dbReference>
<evidence type="ECO:0000313" key="16">
    <source>
        <dbReference type="Proteomes" id="UP000324800"/>
    </source>
</evidence>
<dbReference type="GO" id="GO:0003677">
    <property type="term" value="F:DNA binding"/>
    <property type="evidence" value="ECO:0007669"/>
    <property type="project" value="UniProtKB-KW"/>
</dbReference>
<sequence>MTQPFSAAPLGVISSIQFAILSPDEILKNSVCKITLTRTTENGKPVVGGLNDPRLGTIDRNIRCATCKGSLLDCPGHFGHIELARPVYHLWYFDVLLKVMRSVCYHCQHLIIKTDDPRLIQVRKLFRPQSKLRVIEQMCVGKKCANCNRKSPKYVKEGTDGLQLRIEWGEDEILERGDERKRIIQTSEVLEILKNIPVDEVDLMGFKRQFTRPDWLLLQVLPVPPPAVRPSVQLDSSTRSEDDLTHKLVDIVKANNFLKDKVDKGAPLSSIQTAQALLQYHIATYFNNKIPGVPIARQRSGKPIKSISERLKGKEGRIRGNLMGKRVDFSGRTVITPDPNLSVDEVGVPRTIALTLTFPEVVTVRNMAELQKCVENGPSKHPGANYIIRKDGSRIDLRHAQGLNDIHLEIGCKVERHMKNGDYVIFNRQPSLHRMSMMGHKVHILPYSSFRLNLSCTTPYNADFDGDEMNIHLPQSQEARAEVRELMMLPRQIMTPQANRPVLGVVQDTLLGAYLFTERGVFVEKDLTFNMLMWLYNWDGVVPRPAIVKPRPIWTGKQLFSLLIPEGVSYEGTNSQFDESTDTGTMTAGDERIVINNGQLLSGQTCKSILGNKENSLVHIIWKDINSEAAKDFLNQIQRLVNYWLVQRGFTVGISDTIADEMITEQVRDIIEKAKREVIELASKAQVKGELDLLPGKTGMETFETLVNKALNAAKDQSGKLAQQSLPATNNIKRMVAAGSKGSLINLSQITACVGQQNVEGKRIPEQFGGRTLPYFSKFDLGPEAHGFVEASYLQGLSPTEFFFHAMGGREGIIDTAVKTSETGYIQRRLVKAMEDVSVCYDGTVRNSAGDVIQFLYGEDGMAGEYMESQKFPTIKMTDQQFEQKYKIDLDEEEEEETEMVRDEEFSSDVLFGVDPDQKQKYPKANQQQKRSRSRSRSPDNRDVKKMDIDDITGGGEMIDDLLQPIPKQSQIKKYSQSQSVMVKDKQTNKGIIVIGDNDNDADIETEGTQTSTITELKNDPEARNLFFKEFEQLQQDRLLLTQEIFPNGTDKWPQPVNVARLISTAKKRFTLSPLRPTSLSPADVIRMVNQMLRRLVVVQGEDNISFEAQENAILLFQMLVRSSLASRMVTENHRLSRQSLSWVLGEIER</sequence>
<dbReference type="InterPro" id="IPR007080">
    <property type="entry name" value="RNA_pol_Rpb1_1"/>
</dbReference>
<dbReference type="InterPro" id="IPR044893">
    <property type="entry name" value="RNA_pol_Rpb1_clamp_domain"/>
</dbReference>
<comment type="subcellular location">
    <subcellularLocation>
        <location evidence="1">Nucleus</location>
    </subcellularLocation>
</comment>
<comment type="caution">
    <text evidence="15">The sequence shown here is derived from an EMBL/GenBank/DDBJ whole genome shotgun (WGS) entry which is preliminary data.</text>
</comment>
<evidence type="ECO:0000256" key="7">
    <source>
        <dbReference type="ARBA" id="ARBA00022833"/>
    </source>
</evidence>
<dbReference type="EC" id="2.7.7.6" evidence="12"/>
<evidence type="ECO:0000256" key="9">
    <source>
        <dbReference type="ARBA" id="ARBA00023125"/>
    </source>
</evidence>
<dbReference type="GO" id="GO:0005665">
    <property type="term" value="C:RNA polymerase II, core complex"/>
    <property type="evidence" value="ECO:0007669"/>
    <property type="project" value="TreeGrafter"/>
</dbReference>
<comment type="catalytic activity">
    <reaction evidence="11 12">
        <text>RNA(n) + a ribonucleoside 5'-triphosphate = RNA(n+1) + diphosphate</text>
        <dbReference type="Rhea" id="RHEA:21248"/>
        <dbReference type="Rhea" id="RHEA-COMP:14527"/>
        <dbReference type="Rhea" id="RHEA-COMP:17342"/>
        <dbReference type="ChEBI" id="CHEBI:33019"/>
        <dbReference type="ChEBI" id="CHEBI:61557"/>
        <dbReference type="ChEBI" id="CHEBI:140395"/>
        <dbReference type="EC" id="2.7.7.6"/>
    </reaction>
</comment>
<keyword evidence="7" id="KW-0862">Zinc</keyword>
<feature type="domain" description="RNA polymerase N-terminal" evidence="14">
    <location>
        <begin position="214"/>
        <end position="517"/>
    </location>
</feature>
<dbReference type="Pfam" id="PF05000">
    <property type="entry name" value="RNA_pol_Rpb1_4"/>
    <property type="match status" value="1"/>
</dbReference>
<dbReference type="Proteomes" id="UP000324800">
    <property type="component" value="Unassembled WGS sequence"/>
</dbReference>
<feature type="compositionally biased region" description="Basic and acidic residues" evidence="13">
    <location>
        <begin position="937"/>
        <end position="949"/>
    </location>
</feature>
<accession>A0A5J4W3V5</accession>
<dbReference type="NCBIfam" id="NF006336">
    <property type="entry name" value="PRK08566.1"/>
    <property type="match status" value="1"/>
</dbReference>
<dbReference type="Gene3D" id="6.10.250.2940">
    <property type="match status" value="1"/>
</dbReference>
<evidence type="ECO:0000256" key="10">
    <source>
        <dbReference type="ARBA" id="ARBA00023163"/>
    </source>
</evidence>
<evidence type="ECO:0000256" key="2">
    <source>
        <dbReference type="ARBA" id="ARBA00006460"/>
    </source>
</evidence>
<comment type="similarity">
    <text evidence="2 12">Belongs to the RNA polymerase beta' chain family.</text>
</comment>
<evidence type="ECO:0000256" key="11">
    <source>
        <dbReference type="ARBA" id="ARBA00048552"/>
    </source>
</evidence>
<dbReference type="InterPro" id="IPR042102">
    <property type="entry name" value="RNA_pol_Rpb1_3_sf"/>
</dbReference>
<evidence type="ECO:0000256" key="12">
    <source>
        <dbReference type="RuleBase" id="RU004279"/>
    </source>
</evidence>
<evidence type="ECO:0000256" key="8">
    <source>
        <dbReference type="ARBA" id="ARBA00022842"/>
    </source>
</evidence>
<dbReference type="InterPro" id="IPR006592">
    <property type="entry name" value="RNA_pol_N"/>
</dbReference>
<feature type="non-terminal residue" evidence="15">
    <location>
        <position position="1150"/>
    </location>
</feature>
<evidence type="ECO:0000256" key="4">
    <source>
        <dbReference type="ARBA" id="ARBA00022679"/>
    </source>
</evidence>
<dbReference type="CDD" id="cd02733">
    <property type="entry name" value="RNAP_II_RPB1_N"/>
    <property type="match status" value="1"/>
</dbReference>
<dbReference type="Gene3D" id="1.10.132.30">
    <property type="match status" value="1"/>
</dbReference>
<dbReference type="InterPro" id="IPR007066">
    <property type="entry name" value="RNA_pol_Rpb1_3"/>
</dbReference>
<name>A0A5J4W3V5_9EUKA</name>
<dbReference type="InterPro" id="IPR045867">
    <property type="entry name" value="DNA-dir_RpoC_beta_prime"/>
</dbReference>
<evidence type="ECO:0000256" key="6">
    <source>
        <dbReference type="ARBA" id="ARBA00022723"/>
    </source>
</evidence>
<dbReference type="InterPro" id="IPR007081">
    <property type="entry name" value="RNA_pol_Rpb1_5"/>
</dbReference>
<organism evidence="15 16">
    <name type="scientific">Streblomastix strix</name>
    <dbReference type="NCBI Taxonomy" id="222440"/>
    <lineage>
        <taxon>Eukaryota</taxon>
        <taxon>Metamonada</taxon>
        <taxon>Preaxostyla</taxon>
        <taxon>Oxymonadida</taxon>
        <taxon>Streblomastigidae</taxon>
        <taxon>Streblomastix</taxon>
    </lineage>
</organism>
<dbReference type="PANTHER" id="PTHR19376">
    <property type="entry name" value="DNA-DIRECTED RNA POLYMERASE"/>
    <property type="match status" value="1"/>
</dbReference>
<dbReference type="FunFam" id="4.10.860.120:FF:000003">
    <property type="entry name" value="DNA-directed RNA polymerase subunit"/>
    <property type="match status" value="1"/>
</dbReference>
<dbReference type="SUPFAM" id="SSF64484">
    <property type="entry name" value="beta and beta-prime subunits of DNA dependent RNA-polymerase"/>
    <property type="match status" value="2"/>
</dbReference>
<dbReference type="InterPro" id="IPR007075">
    <property type="entry name" value="RNA_pol_Rpb1_6"/>
</dbReference>
<evidence type="ECO:0000256" key="13">
    <source>
        <dbReference type="SAM" id="MobiDB-lite"/>
    </source>
</evidence>
<reference evidence="15 16" key="1">
    <citation type="submission" date="2019-03" db="EMBL/GenBank/DDBJ databases">
        <title>Single cell metagenomics reveals metabolic interactions within the superorganism composed of flagellate Streblomastix strix and complex community of Bacteroidetes bacteria on its surface.</title>
        <authorList>
            <person name="Treitli S.C."/>
            <person name="Kolisko M."/>
            <person name="Husnik F."/>
            <person name="Keeling P."/>
            <person name="Hampl V."/>
        </authorList>
    </citation>
    <scope>NUCLEOTIDE SEQUENCE [LARGE SCALE GENOMIC DNA]</scope>
    <source>
        <strain evidence="15">ST1C</strain>
    </source>
</reference>
<keyword evidence="3 12" id="KW-0240">DNA-directed RNA polymerase</keyword>
<dbReference type="EMBL" id="SNRW01003657">
    <property type="protein sequence ID" value="KAA6389256.1"/>
    <property type="molecule type" value="Genomic_DNA"/>
</dbReference>
<protein>
    <recommendedName>
        <fullName evidence="12">DNA-directed RNA polymerase subunit</fullName>
        <ecNumber evidence="12">2.7.7.6</ecNumber>
    </recommendedName>
</protein>
<dbReference type="Gene3D" id="1.10.274.100">
    <property type="entry name" value="RNA polymerase Rpb1, domain 3"/>
    <property type="match status" value="1"/>
</dbReference>
<dbReference type="GO" id="GO:0003899">
    <property type="term" value="F:DNA-directed RNA polymerase activity"/>
    <property type="evidence" value="ECO:0007669"/>
    <property type="project" value="UniProtKB-EC"/>
</dbReference>
<dbReference type="Pfam" id="PF04983">
    <property type="entry name" value="RNA_pol_Rpb1_3"/>
    <property type="match status" value="1"/>
</dbReference>
<dbReference type="Gene3D" id="6.20.50.80">
    <property type="match status" value="1"/>
</dbReference>
<dbReference type="GO" id="GO:0046872">
    <property type="term" value="F:metal ion binding"/>
    <property type="evidence" value="ECO:0007669"/>
    <property type="project" value="UniProtKB-KW"/>
</dbReference>
<dbReference type="OrthoDB" id="270392at2759"/>
<keyword evidence="4 12" id="KW-0808">Transferase</keyword>
<dbReference type="InterPro" id="IPR007083">
    <property type="entry name" value="RNA_pol_Rpb1_4"/>
</dbReference>
<dbReference type="FunFam" id="2.40.40.20:FF:000019">
    <property type="entry name" value="DNA-directed RNA polymerase II subunit RPB1"/>
    <property type="match status" value="1"/>
</dbReference>
<dbReference type="Pfam" id="PF04992">
    <property type="entry name" value="RNA_pol_Rpb1_6"/>
    <property type="match status" value="1"/>
</dbReference>
<gene>
    <name evidence="15" type="ORF">EZS28_015216</name>
</gene>
<dbReference type="Pfam" id="PF00623">
    <property type="entry name" value="RNA_pol_Rpb1_2"/>
    <property type="match status" value="1"/>
</dbReference>
<evidence type="ECO:0000259" key="14">
    <source>
        <dbReference type="SMART" id="SM00663"/>
    </source>
</evidence>
<keyword evidence="6" id="KW-0479">Metal-binding</keyword>
<keyword evidence="5 12" id="KW-0548">Nucleotidyltransferase</keyword>
<dbReference type="Gene3D" id="3.30.1490.180">
    <property type="entry name" value="RNA polymerase ii"/>
    <property type="match status" value="1"/>
</dbReference>
<feature type="region of interest" description="Disordered" evidence="13">
    <location>
        <begin position="891"/>
        <end position="956"/>
    </location>
</feature>
<keyword evidence="8" id="KW-0460">Magnesium</keyword>
<dbReference type="Gene3D" id="2.40.40.20">
    <property type="match status" value="1"/>
</dbReference>
<dbReference type="AlphaFoldDB" id="A0A5J4W3V5"/>
<keyword evidence="10 12" id="KW-0804">Transcription</keyword>